<feature type="compositionally biased region" description="Acidic residues" evidence="1">
    <location>
        <begin position="394"/>
        <end position="455"/>
    </location>
</feature>
<feature type="compositionally biased region" description="Acidic residues" evidence="1">
    <location>
        <begin position="372"/>
        <end position="381"/>
    </location>
</feature>
<organism evidence="2 3">
    <name type="scientific">Menidia menidia</name>
    <name type="common">Atlantic silverside</name>
    <dbReference type="NCBI Taxonomy" id="238744"/>
    <lineage>
        <taxon>Eukaryota</taxon>
        <taxon>Metazoa</taxon>
        <taxon>Chordata</taxon>
        <taxon>Craniata</taxon>
        <taxon>Vertebrata</taxon>
        <taxon>Euteleostomi</taxon>
        <taxon>Actinopterygii</taxon>
        <taxon>Neopterygii</taxon>
        <taxon>Teleostei</taxon>
        <taxon>Neoteleostei</taxon>
        <taxon>Acanthomorphata</taxon>
        <taxon>Ovalentaria</taxon>
        <taxon>Atherinomorphae</taxon>
        <taxon>Atheriniformes</taxon>
        <taxon>Atherinopsidae</taxon>
        <taxon>Menidiinae</taxon>
        <taxon>Menidia</taxon>
    </lineage>
</organism>
<sequence>MTAKHRKGKSNHKQDDNFFKNEVMETEQHQTLSYLTDNLMGVQVKIGRLQTYHEEMRLSKSKEHVPESIETRLAALEESYTLTQKQVGIALAAAEQLKTSDLPTQVLSLHTEMKARLAEVQQATVSVEQLGRLQSMLKEKSEEFEVVRTQVEDLATHNGELSQKVEALTGSLGETDSMLEGEIDQIANLGATLDGQATEVLGLKDKLHEYQTQLEASILEMATVRELIKNERSRQLQQASVGEELNTVRKSLQDHASAVQSLHSELSAQLENIQKQVTWLEEETQPPAEPLELREEDTTVATGEGEAEDPAPATGEDEVDAVSEEEEEAPTNENEEAETVEEEAGEAATEVAVETEQSAPVGQEAASSQESTEADEDEEAAAIEQEPSKAQEPIPEEEDVDAAPTEGEEQTVEEENKEAGDAEVEEESAAEEEDDDDESEDVMESEGEEEQGNQEEEGKQDKAVEKTIRTRHHNENFLQA</sequence>
<dbReference type="Proteomes" id="UP000677803">
    <property type="component" value="Unassembled WGS sequence"/>
</dbReference>
<keyword evidence="3" id="KW-1185">Reference proteome</keyword>
<gene>
    <name evidence="2" type="ORF">MMEN_LOCUS21909</name>
</gene>
<protein>
    <submittedName>
        <fullName evidence="2">(Atlantic silverside) hypothetical protein</fullName>
    </submittedName>
</protein>
<reference evidence="2" key="1">
    <citation type="submission" date="2021-05" db="EMBL/GenBank/DDBJ databases">
        <authorList>
            <person name="Tigano A."/>
        </authorList>
    </citation>
    <scope>NUCLEOTIDE SEQUENCE</scope>
</reference>
<dbReference type="AlphaFoldDB" id="A0A8S4BRV7"/>
<dbReference type="EMBL" id="CAJRST010041110">
    <property type="protein sequence ID" value="CAG6021717.1"/>
    <property type="molecule type" value="Genomic_DNA"/>
</dbReference>
<comment type="caution">
    <text evidence="2">The sequence shown here is derived from an EMBL/GenBank/DDBJ whole genome shotgun (WGS) entry which is preliminary data.</text>
</comment>
<accession>A0A8S4BRV7</accession>
<dbReference type="OrthoDB" id="8963459at2759"/>
<evidence type="ECO:0000256" key="1">
    <source>
        <dbReference type="SAM" id="MobiDB-lite"/>
    </source>
</evidence>
<feature type="compositionally biased region" description="Acidic residues" evidence="1">
    <location>
        <begin position="305"/>
        <end position="345"/>
    </location>
</feature>
<feature type="region of interest" description="Disordered" evidence="1">
    <location>
        <begin position="282"/>
        <end position="480"/>
    </location>
</feature>
<name>A0A8S4BRV7_9TELE</name>
<evidence type="ECO:0000313" key="2">
    <source>
        <dbReference type="EMBL" id="CAG6021717.1"/>
    </source>
</evidence>
<feature type="compositionally biased region" description="Basic and acidic residues" evidence="1">
    <location>
        <begin position="456"/>
        <end position="468"/>
    </location>
</feature>
<feature type="compositionally biased region" description="Low complexity" evidence="1">
    <location>
        <begin position="346"/>
        <end position="356"/>
    </location>
</feature>
<proteinExistence type="predicted"/>
<evidence type="ECO:0000313" key="3">
    <source>
        <dbReference type="Proteomes" id="UP000677803"/>
    </source>
</evidence>